<dbReference type="Proteomes" id="UP000275719">
    <property type="component" value="Unassembled WGS sequence"/>
</dbReference>
<protein>
    <recommendedName>
        <fullName evidence="2">Putative auto-transporter adhesin head GIN domain-containing protein</fullName>
    </recommendedName>
</protein>
<dbReference type="EMBL" id="RQVQ01000021">
    <property type="protein sequence ID" value="RRJ89882.1"/>
    <property type="molecule type" value="Genomic_DNA"/>
</dbReference>
<keyword evidence="4" id="KW-1185">Reference proteome</keyword>
<name>A0A3P3W464_9FLAO</name>
<organism evidence="3 4">
    <name type="scientific">Paenimyroides tangerinum</name>
    <dbReference type="NCBI Taxonomy" id="2488728"/>
    <lineage>
        <taxon>Bacteria</taxon>
        <taxon>Pseudomonadati</taxon>
        <taxon>Bacteroidota</taxon>
        <taxon>Flavobacteriia</taxon>
        <taxon>Flavobacteriales</taxon>
        <taxon>Flavobacteriaceae</taxon>
        <taxon>Paenimyroides</taxon>
    </lineage>
</organism>
<proteinExistence type="predicted"/>
<evidence type="ECO:0000313" key="4">
    <source>
        <dbReference type="Proteomes" id="UP000275719"/>
    </source>
</evidence>
<dbReference type="OrthoDB" id="1466971at2"/>
<dbReference type="InterPro" id="IPR021255">
    <property type="entry name" value="DUF2807"/>
</dbReference>
<evidence type="ECO:0000256" key="1">
    <source>
        <dbReference type="SAM" id="SignalP"/>
    </source>
</evidence>
<dbReference type="RefSeq" id="WP_125019297.1">
    <property type="nucleotide sequence ID" value="NZ_RQVQ01000021.1"/>
</dbReference>
<evidence type="ECO:0000259" key="2">
    <source>
        <dbReference type="Pfam" id="PF10988"/>
    </source>
</evidence>
<keyword evidence="1" id="KW-0732">Signal</keyword>
<dbReference type="PROSITE" id="PS51257">
    <property type="entry name" value="PROKAR_LIPOPROTEIN"/>
    <property type="match status" value="1"/>
</dbReference>
<reference evidence="3 4" key="1">
    <citation type="submission" date="2018-11" db="EMBL/GenBank/DDBJ databases">
        <title>Flavobacterium sp. nov., YIM 102701-2 draft genome.</title>
        <authorList>
            <person name="Li G."/>
            <person name="Jiang Y."/>
        </authorList>
    </citation>
    <scope>NUCLEOTIDE SEQUENCE [LARGE SCALE GENOMIC DNA]</scope>
    <source>
        <strain evidence="3 4">YIM 102701-2</strain>
    </source>
</reference>
<feature type="chain" id="PRO_5017965488" description="Putative auto-transporter adhesin head GIN domain-containing protein" evidence="1">
    <location>
        <begin position="20"/>
        <end position="243"/>
    </location>
</feature>
<comment type="caution">
    <text evidence="3">The sequence shown here is derived from an EMBL/GenBank/DDBJ whole genome shotgun (WGS) entry which is preliminary data.</text>
</comment>
<accession>A0A3P3W464</accession>
<evidence type="ECO:0000313" key="3">
    <source>
        <dbReference type="EMBL" id="RRJ89882.1"/>
    </source>
</evidence>
<feature type="domain" description="Putative auto-transporter adhesin head GIN" evidence="2">
    <location>
        <begin position="40"/>
        <end position="227"/>
    </location>
</feature>
<feature type="signal peptide" evidence="1">
    <location>
        <begin position="1"/>
        <end position="19"/>
    </location>
</feature>
<dbReference type="Gene3D" id="2.160.20.120">
    <property type="match status" value="1"/>
</dbReference>
<sequence length="243" mass="27271">MKYFVYLVFVFLIFTSCNNGDSCFSNSGDSVTQTLGLPSFDVIDIPKGFTVEIIESSQSKIEIESKENYLSNLDFQVQDSQLTMTNAMSCSMFHSYEIAKVRIYTPTLKKIISRTQLKVSSVGTLRFPELFVITSIEDGASSLIDLNIDNNVLRIEDNQVGYFKISGKTTWLDIGLYGGNGRVEAQNLNAFDCTLFQRSNNDILVRPENKLAGTIYATGNVISFSKPNEVDVKEMYKGKLIYK</sequence>
<dbReference type="AlphaFoldDB" id="A0A3P3W464"/>
<dbReference type="Pfam" id="PF10988">
    <property type="entry name" value="DUF2807"/>
    <property type="match status" value="1"/>
</dbReference>
<gene>
    <name evidence="3" type="ORF">EG240_10190</name>
</gene>